<evidence type="ECO:0000256" key="1">
    <source>
        <dbReference type="SAM" id="SignalP"/>
    </source>
</evidence>
<feature type="signal peptide" evidence="1">
    <location>
        <begin position="1"/>
        <end position="25"/>
    </location>
</feature>
<reference evidence="3 4" key="1">
    <citation type="submission" date="2020-08" db="EMBL/GenBank/DDBJ databases">
        <title>Sequencing the genomes of 1000 actinobacteria strains.</title>
        <authorList>
            <person name="Klenk H.-P."/>
        </authorList>
    </citation>
    <scope>NUCLEOTIDE SEQUENCE [LARGE SCALE GENOMIC DNA]</scope>
    <source>
        <strain evidence="3 4">DSM 20146</strain>
    </source>
</reference>
<dbReference type="Gene3D" id="3.30.10.20">
    <property type="match status" value="1"/>
</dbReference>
<keyword evidence="4" id="KW-1185">Reference proteome</keyword>
<dbReference type="EMBL" id="JACHVP010000004">
    <property type="protein sequence ID" value="MBB2968888.1"/>
    <property type="molecule type" value="Genomic_DNA"/>
</dbReference>
<sequence length="105" mass="10388">MIARGRLRALGACAAVALTLGGLTACETVPPSSSDSAAPALLDVVGKPADKGVELLRNAGYRVAVLGEHGEPATASPTRLIVSQKPEGGAKVAAGRTVTLTLGDG</sequence>
<keyword evidence="1" id="KW-0732">Signal</keyword>
<protein>
    <submittedName>
        <fullName evidence="3">Beta-lactam-binding protein with PASTA domain</fullName>
    </submittedName>
</protein>
<evidence type="ECO:0000313" key="4">
    <source>
        <dbReference type="Proteomes" id="UP000538196"/>
    </source>
</evidence>
<dbReference type="Proteomes" id="UP000538196">
    <property type="component" value="Unassembled WGS sequence"/>
</dbReference>
<dbReference type="RefSeq" id="WP_021763491.1">
    <property type="nucleotide sequence ID" value="NZ_JACHVP010000004.1"/>
</dbReference>
<feature type="chain" id="PRO_5031498646" evidence="1">
    <location>
        <begin position="26"/>
        <end position="105"/>
    </location>
</feature>
<comment type="caution">
    <text evidence="3">The sequence shown here is derived from an EMBL/GenBank/DDBJ whole genome shotgun (WGS) entry which is preliminary data.</text>
</comment>
<dbReference type="PROSITE" id="PS51178">
    <property type="entry name" value="PASTA"/>
    <property type="match status" value="1"/>
</dbReference>
<evidence type="ECO:0000313" key="3">
    <source>
        <dbReference type="EMBL" id="MBB2968888.1"/>
    </source>
</evidence>
<feature type="domain" description="PASTA" evidence="2">
    <location>
        <begin position="37"/>
        <end position="104"/>
    </location>
</feature>
<dbReference type="CDD" id="cd06577">
    <property type="entry name" value="PASTA_pknB"/>
    <property type="match status" value="1"/>
</dbReference>
<dbReference type="PROSITE" id="PS51257">
    <property type="entry name" value="PROKAR_LIPOPROTEIN"/>
    <property type="match status" value="1"/>
</dbReference>
<gene>
    <name evidence="3" type="ORF">FHX33_003664</name>
</gene>
<accession>A0A7W4YJY8</accession>
<evidence type="ECO:0000259" key="2">
    <source>
        <dbReference type="PROSITE" id="PS51178"/>
    </source>
</evidence>
<organism evidence="3 4">
    <name type="scientific">Leifsonia aquatica</name>
    <name type="common">Corynebacterium aquaticum</name>
    <dbReference type="NCBI Taxonomy" id="144185"/>
    <lineage>
        <taxon>Bacteria</taxon>
        <taxon>Bacillati</taxon>
        <taxon>Actinomycetota</taxon>
        <taxon>Actinomycetes</taxon>
        <taxon>Micrococcales</taxon>
        <taxon>Microbacteriaceae</taxon>
        <taxon>Leifsonia</taxon>
    </lineage>
</organism>
<name>A0A7W4YJY8_LEIAQ</name>
<dbReference type="Pfam" id="PF03793">
    <property type="entry name" value="PASTA"/>
    <property type="match status" value="1"/>
</dbReference>
<proteinExistence type="predicted"/>
<dbReference type="AlphaFoldDB" id="A0A7W4YJY8"/>
<dbReference type="InterPro" id="IPR005543">
    <property type="entry name" value="PASTA_dom"/>
</dbReference>